<keyword evidence="1 3" id="KW-0378">Hydrolase</keyword>
<feature type="domain" description="Alpha/beta hydrolase fold-3" evidence="2">
    <location>
        <begin position="156"/>
        <end position="362"/>
    </location>
</feature>
<protein>
    <submittedName>
        <fullName evidence="3">Alpha/beta hydrolase</fullName>
    </submittedName>
</protein>
<proteinExistence type="predicted"/>
<dbReference type="InterPro" id="IPR029058">
    <property type="entry name" value="AB_hydrolase_fold"/>
</dbReference>
<dbReference type="PANTHER" id="PTHR48081">
    <property type="entry name" value="AB HYDROLASE SUPERFAMILY PROTEIN C4A8.06C"/>
    <property type="match status" value="1"/>
</dbReference>
<evidence type="ECO:0000259" key="2">
    <source>
        <dbReference type="Pfam" id="PF07859"/>
    </source>
</evidence>
<reference evidence="3 4" key="1">
    <citation type="submission" date="2022-04" db="EMBL/GenBank/DDBJ databases">
        <title>Hymenobacter sp. isolated from the air.</title>
        <authorList>
            <person name="Won M."/>
            <person name="Lee C.-M."/>
            <person name="Woen H.-Y."/>
            <person name="Kwon S.-W."/>
        </authorList>
    </citation>
    <scope>NUCLEOTIDE SEQUENCE [LARGE SCALE GENOMIC DNA]</scope>
    <source>
        <strain evidence="4">5516 S-25</strain>
    </source>
</reference>
<dbReference type="GO" id="GO:0016787">
    <property type="term" value="F:hydrolase activity"/>
    <property type="evidence" value="ECO:0007669"/>
    <property type="project" value="UniProtKB-KW"/>
</dbReference>
<dbReference type="Pfam" id="PF07859">
    <property type="entry name" value="Abhydrolase_3"/>
    <property type="match status" value="1"/>
</dbReference>
<keyword evidence="4" id="KW-1185">Reference proteome</keyword>
<dbReference type="InterPro" id="IPR013094">
    <property type="entry name" value="AB_hydrolase_3"/>
</dbReference>
<dbReference type="InterPro" id="IPR050300">
    <property type="entry name" value="GDXG_lipolytic_enzyme"/>
</dbReference>
<accession>A0ABY4JEQ8</accession>
<gene>
    <name evidence="3" type="ORF">MWH26_04900</name>
</gene>
<organism evidence="3 4">
    <name type="scientific">Hymenobacter sublimis</name>
    <dbReference type="NCBI Taxonomy" id="2933777"/>
    <lineage>
        <taxon>Bacteria</taxon>
        <taxon>Pseudomonadati</taxon>
        <taxon>Bacteroidota</taxon>
        <taxon>Cytophagia</taxon>
        <taxon>Cytophagales</taxon>
        <taxon>Hymenobacteraceae</taxon>
        <taxon>Hymenobacter</taxon>
    </lineage>
</organism>
<evidence type="ECO:0000313" key="4">
    <source>
        <dbReference type="Proteomes" id="UP000829647"/>
    </source>
</evidence>
<name>A0ABY4JEQ8_9BACT</name>
<evidence type="ECO:0000256" key="1">
    <source>
        <dbReference type="ARBA" id="ARBA00022801"/>
    </source>
</evidence>
<dbReference type="RefSeq" id="WP_247976284.1">
    <property type="nucleotide sequence ID" value="NZ_CP095848.1"/>
</dbReference>
<dbReference type="Gene3D" id="3.40.50.1820">
    <property type="entry name" value="alpha/beta hydrolase"/>
    <property type="match status" value="1"/>
</dbReference>
<dbReference type="SUPFAM" id="SSF53474">
    <property type="entry name" value="alpha/beta-Hydrolases"/>
    <property type="match status" value="1"/>
</dbReference>
<sequence>MKNHSASHHHVALFSWQLTKRWGRIFACLLLLGTTLPACNDDNNEEPEPGLIQPAGSPSVPFSENMDAQMRAVIEQFVAFGTPPLPTLSPRQARMAPSVTDAVETLLRKNNREARAAAVTTTQRLIPGAYTPQSAPDGILVRIYTPTSGSGPFPVVVYYHGGGWVIGSLDVYEPSAKALAEKAGAIVVNVDYRLSPEAKFPAAHEDAYAAYKWARDNAASFGGNPAKVAVAGESAGGNMAVGVSLLAKERSLTLPTHILSVYPVANNDLNTASYNQYANAQPLNRPNVQYFTMNYFRTMADGDNRLISLVDVADLRGLPATTIIAAEIDPLLTEGQQLRDKLTQVGVATQYMLYSGTTHEFFGTHDVVPKAIEAQDFAASRLKAAFQ</sequence>
<dbReference type="PROSITE" id="PS00122">
    <property type="entry name" value="CARBOXYLESTERASE_B_1"/>
    <property type="match status" value="1"/>
</dbReference>
<dbReference type="PANTHER" id="PTHR48081:SF8">
    <property type="entry name" value="ALPHA_BETA HYDROLASE FOLD-3 DOMAIN-CONTAINING PROTEIN-RELATED"/>
    <property type="match status" value="1"/>
</dbReference>
<dbReference type="Proteomes" id="UP000829647">
    <property type="component" value="Chromosome"/>
</dbReference>
<evidence type="ECO:0000313" key="3">
    <source>
        <dbReference type="EMBL" id="UPL50246.1"/>
    </source>
</evidence>
<dbReference type="InterPro" id="IPR019826">
    <property type="entry name" value="Carboxylesterase_B_AS"/>
</dbReference>
<dbReference type="EMBL" id="CP095848">
    <property type="protein sequence ID" value="UPL50246.1"/>
    <property type="molecule type" value="Genomic_DNA"/>
</dbReference>